<evidence type="ECO:0000259" key="1">
    <source>
        <dbReference type="Pfam" id="PF03033"/>
    </source>
</evidence>
<name>A0ABZ2JV08_9BACT</name>
<dbReference type="RefSeq" id="WP_394840915.1">
    <property type="nucleotide sequence ID" value="NZ_CP089982.1"/>
</dbReference>
<sequence>MNVLISSIGTRGEVQPVLALALELRALGHHASLCVPPNYKHWVESLGLRCVPIGPDLEKDFPRSDPAKPFVPTPEQRRQLGIATVRHQFQVLGEAVRGCDLVVGAGALQIAARSVAEALGIPYVFAAYCPVTFPSPDYPPLKMGLPHPQWLPAVGRTRRSPSRERRRFRLLWKEEERSFNRAFLATLNEERAKLGLAPVDSVKRHIFTERPWLCADPALAPDSSGAALHIVQTGAWFLPDESPLPDDLERFLAGGEPPVYFGFGSMRGSQRTGRLLLEAARALGLRSIFSRGWGNLRTADAGDDCISIGDVNHERLFARVAGVVHHGGAGTTTAAARAGQPQIIAPHMYDQFYFARRVQTLGVGVYGPRREHLTVNAMVSALRKCSGAEMKARARALASRIIPNGATIAAKQLDKEFGGGS</sequence>
<dbReference type="Pfam" id="PF06722">
    <property type="entry name" value="EryCIII-like_C"/>
    <property type="match status" value="1"/>
</dbReference>
<dbReference type="Pfam" id="PF03033">
    <property type="entry name" value="Glyco_transf_28"/>
    <property type="match status" value="1"/>
</dbReference>
<gene>
    <name evidence="3" type="ORF">LZC95_28050</name>
</gene>
<dbReference type="InterPro" id="IPR004276">
    <property type="entry name" value="GlycoTrans_28_N"/>
</dbReference>
<dbReference type="EMBL" id="CP089982">
    <property type="protein sequence ID" value="WXA90302.1"/>
    <property type="molecule type" value="Genomic_DNA"/>
</dbReference>
<dbReference type="InterPro" id="IPR050426">
    <property type="entry name" value="Glycosyltransferase_28"/>
</dbReference>
<protein>
    <submittedName>
        <fullName evidence="3">Glycosyltransferase</fullName>
    </submittedName>
</protein>
<dbReference type="Gene3D" id="3.40.50.2000">
    <property type="entry name" value="Glycogen Phosphorylase B"/>
    <property type="match status" value="2"/>
</dbReference>
<dbReference type="SUPFAM" id="SSF53756">
    <property type="entry name" value="UDP-Glycosyltransferase/glycogen phosphorylase"/>
    <property type="match status" value="1"/>
</dbReference>
<accession>A0ABZ2JV08</accession>
<evidence type="ECO:0000313" key="3">
    <source>
        <dbReference type="EMBL" id="WXA90302.1"/>
    </source>
</evidence>
<dbReference type="InterPro" id="IPR002213">
    <property type="entry name" value="UDP_glucos_trans"/>
</dbReference>
<reference evidence="3 4" key="1">
    <citation type="submission" date="2021-12" db="EMBL/GenBank/DDBJ databases">
        <title>Discovery of the Pendulisporaceae a myxobacterial family with distinct sporulation behavior and unique specialized metabolism.</title>
        <authorList>
            <person name="Garcia R."/>
            <person name="Popoff A."/>
            <person name="Bader C.D."/>
            <person name="Loehr J."/>
            <person name="Walesch S."/>
            <person name="Walt C."/>
            <person name="Boldt J."/>
            <person name="Bunk B."/>
            <person name="Haeckl F.J.F.P.J."/>
            <person name="Gunesch A.P."/>
            <person name="Birkelbach J."/>
            <person name="Nuebel U."/>
            <person name="Pietschmann T."/>
            <person name="Bach T."/>
            <person name="Mueller R."/>
        </authorList>
    </citation>
    <scope>NUCLEOTIDE SEQUENCE [LARGE SCALE GENOMIC DNA]</scope>
    <source>
        <strain evidence="3 4">MSr12523</strain>
    </source>
</reference>
<organism evidence="3 4">
    <name type="scientific">Pendulispora brunnea</name>
    <dbReference type="NCBI Taxonomy" id="2905690"/>
    <lineage>
        <taxon>Bacteria</taxon>
        <taxon>Pseudomonadati</taxon>
        <taxon>Myxococcota</taxon>
        <taxon>Myxococcia</taxon>
        <taxon>Myxococcales</taxon>
        <taxon>Sorangiineae</taxon>
        <taxon>Pendulisporaceae</taxon>
        <taxon>Pendulispora</taxon>
    </lineage>
</organism>
<proteinExistence type="predicted"/>
<dbReference type="InterPro" id="IPR010610">
    <property type="entry name" value="EryCIII-like_C"/>
</dbReference>
<dbReference type="Proteomes" id="UP001379533">
    <property type="component" value="Chromosome"/>
</dbReference>
<keyword evidence="4" id="KW-1185">Reference proteome</keyword>
<dbReference type="PANTHER" id="PTHR48050">
    <property type="entry name" value="STEROL 3-BETA-GLUCOSYLTRANSFERASE"/>
    <property type="match status" value="1"/>
</dbReference>
<dbReference type="PANTHER" id="PTHR48050:SF13">
    <property type="entry name" value="STEROL 3-BETA-GLUCOSYLTRANSFERASE UGT80A2"/>
    <property type="match status" value="1"/>
</dbReference>
<evidence type="ECO:0000259" key="2">
    <source>
        <dbReference type="Pfam" id="PF06722"/>
    </source>
</evidence>
<feature type="domain" description="Erythromycin biosynthesis protein CIII-like C-terminal" evidence="2">
    <location>
        <begin position="315"/>
        <end position="388"/>
    </location>
</feature>
<dbReference type="CDD" id="cd03784">
    <property type="entry name" value="GT1_Gtf-like"/>
    <property type="match status" value="1"/>
</dbReference>
<feature type="domain" description="Glycosyltransferase family 28 N-terminal" evidence="1">
    <location>
        <begin position="3"/>
        <end position="132"/>
    </location>
</feature>
<evidence type="ECO:0000313" key="4">
    <source>
        <dbReference type="Proteomes" id="UP001379533"/>
    </source>
</evidence>